<comment type="similarity">
    <text evidence="7 8">Belongs to the drug/metabolite transporter (DMT) superfamily. Small multidrug resistance (SMR) (TC 2.A.7.1) family.</text>
</comment>
<proteinExistence type="inferred from homology"/>
<keyword evidence="11" id="KW-1185">Reference proteome</keyword>
<evidence type="ECO:0000256" key="9">
    <source>
        <dbReference type="SAM" id="Phobius"/>
    </source>
</evidence>
<dbReference type="Pfam" id="PF00893">
    <property type="entry name" value="Multi_Drug_Res"/>
    <property type="match status" value="1"/>
</dbReference>
<gene>
    <name evidence="10" type="ORF">ACFQ2X_06765</name>
</gene>
<evidence type="ECO:0000313" key="10">
    <source>
        <dbReference type="EMBL" id="MFD1216294.1"/>
    </source>
</evidence>
<keyword evidence="5 9" id="KW-1133">Transmembrane helix</keyword>
<dbReference type="PANTHER" id="PTHR30561:SF1">
    <property type="entry name" value="MULTIDRUG TRANSPORTER EMRE"/>
    <property type="match status" value="1"/>
</dbReference>
<evidence type="ECO:0000256" key="7">
    <source>
        <dbReference type="ARBA" id="ARBA00038032"/>
    </source>
</evidence>
<dbReference type="Proteomes" id="UP001597264">
    <property type="component" value="Unassembled WGS sequence"/>
</dbReference>
<name>A0ABW3U7G1_9GAMM</name>
<accession>A0ABW3U7G1</accession>
<dbReference type="EMBL" id="JBHTLR010000007">
    <property type="protein sequence ID" value="MFD1216294.1"/>
    <property type="molecule type" value="Genomic_DNA"/>
</dbReference>
<feature type="transmembrane region" description="Helical" evidence="9">
    <location>
        <begin position="31"/>
        <end position="52"/>
    </location>
</feature>
<keyword evidence="3" id="KW-1003">Cell membrane</keyword>
<feature type="transmembrane region" description="Helical" evidence="9">
    <location>
        <begin position="86"/>
        <end position="105"/>
    </location>
</feature>
<sequence>MKSAYIYLAVAIAAEVAATSALKASEQFTRLWPSVIVVVGYAIAFYMLTLVLKSIPVGVAYAIWSGLGIVLVAIIGAVVYREIPDPAAIVGMGLIIAGVVVLNVFSKSVPH</sequence>
<evidence type="ECO:0000256" key="8">
    <source>
        <dbReference type="RuleBase" id="RU003942"/>
    </source>
</evidence>
<evidence type="ECO:0000256" key="1">
    <source>
        <dbReference type="ARBA" id="ARBA00004651"/>
    </source>
</evidence>
<evidence type="ECO:0000313" key="11">
    <source>
        <dbReference type="Proteomes" id="UP001597264"/>
    </source>
</evidence>
<keyword evidence="2" id="KW-0813">Transport</keyword>
<protein>
    <submittedName>
        <fullName evidence="10">DMT family transporter</fullName>
    </submittedName>
</protein>
<evidence type="ECO:0000256" key="6">
    <source>
        <dbReference type="ARBA" id="ARBA00023136"/>
    </source>
</evidence>
<dbReference type="InterPro" id="IPR000390">
    <property type="entry name" value="Small_drug/metabolite_transptr"/>
</dbReference>
<comment type="caution">
    <text evidence="10">The sequence shown here is derived from an EMBL/GenBank/DDBJ whole genome shotgun (WGS) entry which is preliminary data.</text>
</comment>
<feature type="transmembrane region" description="Helical" evidence="9">
    <location>
        <begin position="59"/>
        <end position="80"/>
    </location>
</feature>
<evidence type="ECO:0000256" key="3">
    <source>
        <dbReference type="ARBA" id="ARBA00022475"/>
    </source>
</evidence>
<dbReference type="SUPFAM" id="SSF103481">
    <property type="entry name" value="Multidrug resistance efflux transporter EmrE"/>
    <property type="match status" value="1"/>
</dbReference>
<dbReference type="InterPro" id="IPR037185">
    <property type="entry name" value="EmrE-like"/>
</dbReference>
<keyword evidence="6 9" id="KW-0472">Membrane</keyword>
<reference evidence="11" key="1">
    <citation type="journal article" date="2019" name="Int. J. Syst. Evol. Microbiol.">
        <title>The Global Catalogue of Microorganisms (GCM) 10K type strain sequencing project: providing services to taxonomists for standard genome sequencing and annotation.</title>
        <authorList>
            <consortium name="The Broad Institute Genomics Platform"/>
            <consortium name="The Broad Institute Genome Sequencing Center for Infectious Disease"/>
            <person name="Wu L."/>
            <person name="Ma J."/>
        </authorList>
    </citation>
    <scope>NUCLEOTIDE SEQUENCE [LARGE SCALE GENOMIC DNA]</scope>
    <source>
        <strain evidence="11">CCUG 54356</strain>
    </source>
</reference>
<evidence type="ECO:0000256" key="4">
    <source>
        <dbReference type="ARBA" id="ARBA00022692"/>
    </source>
</evidence>
<dbReference type="RefSeq" id="WP_230438397.1">
    <property type="nucleotide sequence ID" value="NZ_CP087715.1"/>
</dbReference>
<evidence type="ECO:0000256" key="2">
    <source>
        <dbReference type="ARBA" id="ARBA00022448"/>
    </source>
</evidence>
<dbReference type="Gene3D" id="1.10.3730.20">
    <property type="match status" value="1"/>
</dbReference>
<organism evidence="10 11">
    <name type="scientific">Microbulbifer celer</name>
    <dbReference type="NCBI Taxonomy" id="435905"/>
    <lineage>
        <taxon>Bacteria</taxon>
        <taxon>Pseudomonadati</taxon>
        <taxon>Pseudomonadota</taxon>
        <taxon>Gammaproteobacteria</taxon>
        <taxon>Cellvibrionales</taxon>
        <taxon>Microbulbiferaceae</taxon>
        <taxon>Microbulbifer</taxon>
    </lineage>
</organism>
<dbReference type="PANTHER" id="PTHR30561">
    <property type="entry name" value="SMR FAMILY PROTON-DEPENDENT DRUG EFFLUX TRANSPORTER SUGE"/>
    <property type="match status" value="1"/>
</dbReference>
<dbReference type="InterPro" id="IPR045324">
    <property type="entry name" value="Small_multidrug_res"/>
</dbReference>
<comment type="subcellular location">
    <subcellularLocation>
        <location evidence="1 8">Cell membrane</location>
        <topology evidence="1 8">Multi-pass membrane protein</topology>
    </subcellularLocation>
</comment>
<keyword evidence="4 8" id="KW-0812">Transmembrane</keyword>
<evidence type="ECO:0000256" key="5">
    <source>
        <dbReference type="ARBA" id="ARBA00022989"/>
    </source>
</evidence>